<dbReference type="PANTHER" id="PTHR43077:SF5">
    <property type="entry name" value="PHAGE INFECTION PROTEIN"/>
    <property type="match status" value="1"/>
</dbReference>
<evidence type="ECO:0000259" key="7">
    <source>
        <dbReference type="Pfam" id="PF12698"/>
    </source>
</evidence>
<evidence type="ECO:0000313" key="8">
    <source>
        <dbReference type="EMBL" id="WIV20097.1"/>
    </source>
</evidence>
<dbReference type="NCBIfam" id="TIGR03057">
    <property type="entry name" value="xxxLxxG_by_4"/>
    <property type="match status" value="6"/>
</dbReference>
<reference evidence="8 9" key="1">
    <citation type="submission" date="2023-06" db="EMBL/GenBank/DDBJ databases">
        <title>Paenibacillus polygonum sp. nov., an endophytic bacterium, isolated from Polygonum lapathifolium L. in Nanji Wetland National Nature Reserve, South of Poyang Lake, Jiangxi Province, China.</title>
        <authorList>
            <person name="Yu Z."/>
        </authorList>
    </citation>
    <scope>NUCLEOTIDE SEQUENCE [LARGE SCALE GENOMIC DNA]</scope>
    <source>
        <strain evidence="8 9">C31</strain>
    </source>
</reference>
<keyword evidence="2 6" id="KW-0812">Transmembrane</keyword>
<name>A0ABY8X6K2_9BACL</name>
<organism evidence="8 9">
    <name type="scientific">Paenibacillus polygoni</name>
    <dbReference type="NCBI Taxonomy" id="3050112"/>
    <lineage>
        <taxon>Bacteria</taxon>
        <taxon>Bacillati</taxon>
        <taxon>Bacillota</taxon>
        <taxon>Bacilli</taxon>
        <taxon>Bacillales</taxon>
        <taxon>Paenibacillaceae</taxon>
        <taxon>Paenibacillus</taxon>
    </lineage>
</organism>
<keyword evidence="4 6" id="KW-0472">Membrane</keyword>
<dbReference type="Proteomes" id="UP001236415">
    <property type="component" value="Chromosome"/>
</dbReference>
<evidence type="ECO:0000256" key="2">
    <source>
        <dbReference type="ARBA" id="ARBA00022692"/>
    </source>
</evidence>
<protein>
    <submittedName>
        <fullName evidence="8">YhgE/Pip domain-containing protein</fullName>
    </submittedName>
</protein>
<dbReference type="Gene3D" id="3.40.1710.10">
    <property type="entry name" value="abc type-2 transporter like domain"/>
    <property type="match status" value="1"/>
</dbReference>
<dbReference type="PANTHER" id="PTHR43077">
    <property type="entry name" value="TRANSPORT PERMEASE YVFS-RELATED"/>
    <property type="match status" value="1"/>
</dbReference>
<feature type="transmembrane region" description="Helical" evidence="6">
    <location>
        <begin position="658"/>
        <end position="678"/>
    </location>
</feature>
<feature type="region of interest" description="Disordered" evidence="5">
    <location>
        <begin position="801"/>
        <end position="820"/>
    </location>
</feature>
<feature type="transmembrane region" description="Helical" evidence="6">
    <location>
        <begin position="618"/>
        <end position="637"/>
    </location>
</feature>
<dbReference type="InterPro" id="IPR013525">
    <property type="entry name" value="ABC2_TM"/>
</dbReference>
<feature type="transmembrane region" description="Helical" evidence="6">
    <location>
        <begin position="779"/>
        <end position="796"/>
    </location>
</feature>
<feature type="transmembrane region" description="Helical" evidence="6">
    <location>
        <begin position="718"/>
        <end position="737"/>
    </location>
</feature>
<keyword evidence="3 6" id="KW-1133">Transmembrane helix</keyword>
<dbReference type="Pfam" id="PF12698">
    <property type="entry name" value="ABC2_membrane_3"/>
    <property type="match status" value="2"/>
</dbReference>
<gene>
    <name evidence="8" type="ORF">QPK24_05100</name>
</gene>
<dbReference type="NCBIfam" id="TIGR03061">
    <property type="entry name" value="pip_yhgE_Nterm"/>
    <property type="match status" value="1"/>
</dbReference>
<proteinExistence type="predicted"/>
<dbReference type="EMBL" id="CP127162">
    <property type="protein sequence ID" value="WIV20097.1"/>
    <property type="molecule type" value="Genomic_DNA"/>
</dbReference>
<feature type="domain" description="ABC-2 type transporter transmembrane" evidence="7">
    <location>
        <begin position="24"/>
        <end position="159"/>
    </location>
</feature>
<keyword evidence="9" id="KW-1185">Reference proteome</keyword>
<dbReference type="InterPro" id="IPR051328">
    <property type="entry name" value="T7SS_ABC-Transporter"/>
</dbReference>
<feature type="domain" description="ABC-2 type transporter transmembrane" evidence="7">
    <location>
        <begin position="600"/>
        <end position="790"/>
    </location>
</feature>
<evidence type="ECO:0000256" key="4">
    <source>
        <dbReference type="ARBA" id="ARBA00023136"/>
    </source>
</evidence>
<dbReference type="Gene3D" id="1.10.287.950">
    <property type="entry name" value="Methyl-accepting chemotaxis protein"/>
    <property type="match status" value="2"/>
</dbReference>
<feature type="transmembrane region" description="Helical" evidence="6">
    <location>
        <begin position="20"/>
        <end position="43"/>
    </location>
</feature>
<evidence type="ECO:0000256" key="3">
    <source>
        <dbReference type="ARBA" id="ARBA00022989"/>
    </source>
</evidence>
<evidence type="ECO:0000256" key="1">
    <source>
        <dbReference type="ARBA" id="ARBA00004141"/>
    </source>
</evidence>
<accession>A0ABY8X6K2</accession>
<feature type="transmembrane region" description="Helical" evidence="6">
    <location>
        <begin position="690"/>
        <end position="711"/>
    </location>
</feature>
<evidence type="ECO:0000256" key="6">
    <source>
        <dbReference type="SAM" id="Phobius"/>
    </source>
</evidence>
<dbReference type="RefSeq" id="WP_285746713.1">
    <property type="nucleotide sequence ID" value="NZ_CP127162.1"/>
</dbReference>
<sequence>MKTLSVFFQDVWRALKNPKVLIPLIAVMLIPILYTGVYLTAFWDPYGKLDTLPIAVVNQDQGAEFEGKQLQIGEDLIEELKEGQDFNWQFVDLDEARQGMDNNEYYMMITIPEDFSQKATTLMDDEPNPSELIYEPNASYNFVGAQIGDTAMKEISKKVSAAVTESYTETLLDKFTEVADGFEEAGDGATKINDGAGELNDGALTLQENLQKLTDGTLELKEGIAPLADGVKTLDDGAGQLSSGASDLSSGLSQLVDAEGQLAGGIGQLQDGAGKLKDGIESSREGAGKLSTGLSAASDGADSLVSGLEDASAGSEKLVAGLTATEAGASKLSDGLKSAAGGSEQLVGGLTASQAASKQIAEGAQGVAAGIKQLTEQSPELAAIPEVQKLLAASQAVAEGSSELSEGQSKLLSGAQALNEGNSQLSSGADELLAAQKQLLNGAQSLNDGHGQLLSGAQKLADVQKQLAEGASTLAAGQDQLLAGADQLYSGQGELSSNMNLFGEKLSEAATGSSKLSSGAADLKTGTSTLAGGVGELTGGVDTLADGSVKLTDGAGELHDGLTELKDGSEELADKLNDAADETAEMKGKDDSFVDMFAEPVQTVENESRLVSNYGTGLTPYFMSIGLFVGALISTIVMNMRETSVPGATPWARFVSRFFAFAGMSVIQAIAIATFMIYGLHLEVQSVPYFYLFSIITGIASMMIVQALVTWLDLVGRYLAIVLLVLQLATSGGTFPLETLPSWMSPISHLLPMYHSVVGYRAVVMSGNYDLMWKQAEMLSVYAVVGVLLTLGYFLWSGTKKSKDQSENQNHTHSGEALTA</sequence>
<comment type="subcellular location">
    <subcellularLocation>
        <location evidence="1">Membrane</location>
        <topology evidence="1">Multi-pass membrane protein</topology>
    </subcellularLocation>
</comment>
<evidence type="ECO:0000313" key="9">
    <source>
        <dbReference type="Proteomes" id="UP001236415"/>
    </source>
</evidence>
<dbReference type="NCBIfam" id="TIGR03062">
    <property type="entry name" value="pip_yhgE_Cterm"/>
    <property type="match status" value="1"/>
</dbReference>
<dbReference type="InterPro" id="IPR017500">
    <property type="entry name" value="Phage_infect_YhgE_N"/>
</dbReference>
<dbReference type="SUPFAM" id="SSF58104">
    <property type="entry name" value="Methyl-accepting chemotaxis protein (MCP) signaling domain"/>
    <property type="match status" value="1"/>
</dbReference>
<dbReference type="InterPro" id="IPR017501">
    <property type="entry name" value="Phage_infect_YhgE_C"/>
</dbReference>
<evidence type="ECO:0000256" key="5">
    <source>
        <dbReference type="SAM" id="MobiDB-lite"/>
    </source>
</evidence>
<dbReference type="InterPro" id="IPR023908">
    <property type="entry name" value="xxxLxxG_rpt"/>
</dbReference>